<dbReference type="CDD" id="cd07814">
    <property type="entry name" value="SRPBCC_CalC_Aha1-like"/>
    <property type="match status" value="1"/>
</dbReference>
<dbReference type="InterPro" id="IPR013538">
    <property type="entry name" value="ASHA1/2-like_C"/>
</dbReference>
<comment type="caution">
    <text evidence="3">The sequence shown here is derived from an EMBL/GenBank/DDBJ whole genome shotgun (WGS) entry which is preliminary data.</text>
</comment>
<reference evidence="3" key="1">
    <citation type="submission" date="2023-03" db="EMBL/GenBank/DDBJ databases">
        <title>Actinoallomurus iriomotensis NBRC 103684.</title>
        <authorList>
            <person name="Ichikawa N."/>
            <person name="Sato H."/>
            <person name="Tonouchi N."/>
        </authorList>
    </citation>
    <scope>NUCLEOTIDE SEQUENCE</scope>
    <source>
        <strain evidence="3">NBRC 103684</strain>
    </source>
</reference>
<gene>
    <name evidence="3" type="ORF">Airi02_005020</name>
</gene>
<feature type="domain" description="Activator of Hsp90 ATPase homologue 1/2-like C-terminal" evidence="2">
    <location>
        <begin position="14"/>
        <end position="133"/>
    </location>
</feature>
<evidence type="ECO:0000313" key="3">
    <source>
        <dbReference type="EMBL" id="GLY82570.1"/>
    </source>
</evidence>
<evidence type="ECO:0000256" key="1">
    <source>
        <dbReference type="ARBA" id="ARBA00006817"/>
    </source>
</evidence>
<dbReference type="Pfam" id="PF08327">
    <property type="entry name" value="AHSA1"/>
    <property type="match status" value="1"/>
</dbReference>
<accession>A0A9W6RZ86</accession>
<evidence type="ECO:0000259" key="2">
    <source>
        <dbReference type="Pfam" id="PF08327"/>
    </source>
</evidence>
<sequence length="252" mass="28023">MTHEFEVRKEITLDATPEQVWDAIATGPGIDSWYMGRNELEPRVGGRGGLTLGGHTEESTVTSWEPGERLAYRTPENPDGTFMAFEYLIEGRDGGGAVLRLVHNGFLGDDWETEYEAMKTGWDMYLAKLAEYLTHFRGRVATPVFAARPQGPAPERLWAVLRRELGLTGDVKEGDRAALTVEGLPPIDGVIDYVDRPHFLGIRTEDAMYRFIHSGADRGNVIVLGHHLFAGTAVQKEAEHAWQGWLDGLTFA</sequence>
<keyword evidence="4" id="KW-1185">Reference proteome</keyword>
<dbReference type="InterPro" id="IPR023393">
    <property type="entry name" value="START-like_dom_sf"/>
</dbReference>
<dbReference type="SUPFAM" id="SSF55961">
    <property type="entry name" value="Bet v1-like"/>
    <property type="match status" value="2"/>
</dbReference>
<organism evidence="3 4">
    <name type="scientific">Actinoallomurus iriomotensis</name>
    <dbReference type="NCBI Taxonomy" id="478107"/>
    <lineage>
        <taxon>Bacteria</taxon>
        <taxon>Bacillati</taxon>
        <taxon>Actinomycetota</taxon>
        <taxon>Actinomycetes</taxon>
        <taxon>Streptosporangiales</taxon>
        <taxon>Thermomonosporaceae</taxon>
        <taxon>Actinoallomurus</taxon>
    </lineage>
</organism>
<dbReference type="Proteomes" id="UP001165074">
    <property type="component" value="Unassembled WGS sequence"/>
</dbReference>
<proteinExistence type="inferred from homology"/>
<dbReference type="EMBL" id="BSTK01000001">
    <property type="protein sequence ID" value="GLY82570.1"/>
    <property type="molecule type" value="Genomic_DNA"/>
</dbReference>
<dbReference type="Gene3D" id="3.30.530.20">
    <property type="match status" value="1"/>
</dbReference>
<comment type="similarity">
    <text evidence="1">Belongs to the AHA1 family.</text>
</comment>
<dbReference type="RefSeq" id="WP_285566321.1">
    <property type="nucleotide sequence ID" value="NZ_BSTK01000001.1"/>
</dbReference>
<protein>
    <recommendedName>
        <fullName evidence="2">Activator of Hsp90 ATPase homologue 1/2-like C-terminal domain-containing protein</fullName>
    </recommendedName>
</protein>
<name>A0A9W6RZ86_9ACTN</name>
<evidence type="ECO:0000313" key="4">
    <source>
        <dbReference type="Proteomes" id="UP001165074"/>
    </source>
</evidence>
<dbReference type="AlphaFoldDB" id="A0A9W6RZ86"/>